<dbReference type="EMBL" id="CP102779">
    <property type="protein sequence ID" value="UVA77116.1"/>
    <property type="molecule type" value="Genomic_DNA"/>
</dbReference>
<accession>A0ABY5Q8M3</accession>
<evidence type="ECO:0000313" key="2">
    <source>
        <dbReference type="Proteomes" id="UP001058980"/>
    </source>
</evidence>
<proteinExistence type="predicted"/>
<dbReference type="Proteomes" id="UP001058980">
    <property type="component" value="Plasmid unnamed"/>
</dbReference>
<gene>
    <name evidence="1" type="ORF">NTU39_00225</name>
</gene>
<evidence type="ECO:0000313" key="1">
    <source>
        <dbReference type="EMBL" id="UVA77116.1"/>
    </source>
</evidence>
<geneLocation type="plasmid" evidence="1 2">
    <name>unnamed</name>
</geneLocation>
<reference evidence="1" key="1">
    <citation type="submission" date="2022-08" db="EMBL/GenBank/DDBJ databases">
        <title>Multi-unit outbreak of Pandoraea commovens among non-cystic fibrosis intensive care patients from 2019 to 2021 in Berlin, Germany.</title>
        <authorList>
            <person name="Menzel P."/>
        </authorList>
    </citation>
    <scope>NUCLEOTIDE SEQUENCE</scope>
    <source>
        <strain evidence="1">LB-19-202-79</strain>
        <plasmid evidence="1">unnamed</plasmid>
    </source>
</reference>
<name>A0ABY5Q8M3_9BURK</name>
<organism evidence="1 2">
    <name type="scientific">Pandoraea commovens</name>
    <dbReference type="NCBI Taxonomy" id="2508289"/>
    <lineage>
        <taxon>Bacteria</taxon>
        <taxon>Pseudomonadati</taxon>
        <taxon>Pseudomonadota</taxon>
        <taxon>Betaproteobacteria</taxon>
        <taxon>Burkholderiales</taxon>
        <taxon>Burkholderiaceae</taxon>
        <taxon>Pandoraea</taxon>
    </lineage>
</organism>
<dbReference type="RefSeq" id="WP_257957784.1">
    <property type="nucleotide sequence ID" value="NZ_CP102779.1"/>
</dbReference>
<keyword evidence="2" id="KW-1185">Reference proteome</keyword>
<keyword evidence="1" id="KW-0614">Plasmid</keyword>
<sequence>MPQTHFELALTARARWQRYETSNSFTDWWAALDAAYDAGHAPDSLSSAPELLWDVPSLRTSYQMAHLDRVYAAEIGACPYCNDVDSLICPDHD</sequence>
<protein>
    <submittedName>
        <fullName evidence="1">Uncharacterized protein</fullName>
    </submittedName>
</protein>